<dbReference type="PANTHER" id="PTHR46333">
    <property type="entry name" value="CYTOKINESIS PROTEIN 3"/>
    <property type="match status" value="1"/>
</dbReference>
<evidence type="ECO:0000259" key="2">
    <source>
        <dbReference type="SMART" id="SM00460"/>
    </source>
</evidence>
<evidence type="ECO:0000313" key="3">
    <source>
        <dbReference type="EMBL" id="MDI1489307.1"/>
    </source>
</evidence>
<dbReference type="InterPro" id="IPR052557">
    <property type="entry name" value="CAP/Cytokinesis_protein"/>
</dbReference>
<comment type="caution">
    <text evidence="3">The sequence shown here is derived from an EMBL/GenBank/DDBJ whole genome shotgun (WGS) entry which is preliminary data.</text>
</comment>
<dbReference type="InterPro" id="IPR038765">
    <property type="entry name" value="Papain-like_cys_pep_sf"/>
</dbReference>
<feature type="domain" description="Transglutaminase-like" evidence="2">
    <location>
        <begin position="425"/>
        <end position="499"/>
    </location>
</feature>
<proteinExistence type="predicted"/>
<feature type="compositionally biased region" description="Basic and acidic residues" evidence="1">
    <location>
        <begin position="184"/>
        <end position="212"/>
    </location>
</feature>
<dbReference type="Proteomes" id="UP001161017">
    <property type="component" value="Unassembled WGS sequence"/>
</dbReference>
<dbReference type="AlphaFoldDB" id="A0AA43QNT5"/>
<feature type="compositionally biased region" description="Basic and acidic residues" evidence="1">
    <location>
        <begin position="40"/>
        <end position="50"/>
    </location>
</feature>
<accession>A0AA43QNT5</accession>
<feature type="compositionally biased region" description="Polar residues" evidence="1">
    <location>
        <begin position="214"/>
        <end position="224"/>
    </location>
</feature>
<keyword evidence="4" id="KW-1185">Reference proteome</keyword>
<organism evidence="3 4">
    <name type="scientific">Ramalina farinacea</name>
    <dbReference type="NCBI Taxonomy" id="258253"/>
    <lineage>
        <taxon>Eukaryota</taxon>
        <taxon>Fungi</taxon>
        <taxon>Dikarya</taxon>
        <taxon>Ascomycota</taxon>
        <taxon>Pezizomycotina</taxon>
        <taxon>Lecanoromycetes</taxon>
        <taxon>OSLEUM clade</taxon>
        <taxon>Lecanoromycetidae</taxon>
        <taxon>Lecanorales</taxon>
        <taxon>Lecanorineae</taxon>
        <taxon>Ramalinaceae</taxon>
        <taxon>Ramalina</taxon>
    </lineage>
</organism>
<feature type="compositionally biased region" description="Basic and acidic residues" evidence="1">
    <location>
        <begin position="123"/>
        <end position="133"/>
    </location>
</feature>
<evidence type="ECO:0000313" key="4">
    <source>
        <dbReference type="Proteomes" id="UP001161017"/>
    </source>
</evidence>
<dbReference type="SMART" id="SM00460">
    <property type="entry name" value="TGc"/>
    <property type="match status" value="1"/>
</dbReference>
<reference evidence="3" key="1">
    <citation type="journal article" date="2023" name="Genome Biol. Evol.">
        <title>First Whole Genome Sequence and Flow Cytometry Genome Size Data for the Lichen-Forming Fungus Ramalina farinacea (Ascomycota).</title>
        <authorList>
            <person name="Llewellyn T."/>
            <person name="Mian S."/>
            <person name="Hill R."/>
            <person name="Leitch I.J."/>
            <person name="Gaya E."/>
        </authorList>
    </citation>
    <scope>NUCLEOTIDE SEQUENCE</scope>
    <source>
        <strain evidence="3">LIQ254RAFAR</strain>
    </source>
</reference>
<sequence>MAAEGQATSIRDRINAFNIAGKSDHLGRAPVTANAPSGHIPDRASLDHRSHSTTVPNGNHQASFGNGIGNEPNAPRKDAVLPPPTNIVRTGQANPSLTKPPPPPRLPPRKQSSQPSPALPPRRPSDQLSKKASNDSISSTFSSLSVMSNCTTKKATSRAPSFDAGRVKAPAFDPSSLPPLPPKRTKEQVDSRYNDIEKSKAFPGYKDAERRRISLQSTKSSPSVATLDPAPSTIRTPALPPRRPSNKKPDDPPPPSRKLPPSSSQAPPKPPRSALSYGMNKEPEAVTTNDHNSINDDNGRESSPQRPLSSNGPPPPIPLNSRPDLSKLKATKPKPSSSNNILSSTASSTPPCLVCRDFSAVDAHAAKYPRESVPSLDWLASQLTDPFPSLTDKARSIFTWLHHNISYDVVAFFNNAVQPSTPLSTLQTGLAVCEGYAGLFTAIASKCGLESVVVGGHGKGFGFASLAPGSSLPPENPTGHAWNAVKIDNNHWKLIDPCWGAGNVSGRGQPYNKHFSPRQFSMPNAAFGLRHFPANRAHFFVQGRPPTWSEYILGPLGGAPALTVYGGVAEAEGVSETSFLPPALHVPIAPQQAGPTVRFQFSRVCEHWEPRRNGQGKPYVFILQINGVDGRDKDFVPFETNGTFWWVDVEPRRLGAKGQTVSAYTVETVGGVTGRGLSVEEYRAAKGRKGMGFGGLACWELV</sequence>
<dbReference type="GO" id="GO:0005737">
    <property type="term" value="C:cytoplasm"/>
    <property type="evidence" value="ECO:0007669"/>
    <property type="project" value="TreeGrafter"/>
</dbReference>
<dbReference type="SUPFAM" id="SSF54001">
    <property type="entry name" value="Cysteine proteinases"/>
    <property type="match status" value="1"/>
</dbReference>
<gene>
    <name evidence="3" type="ORF">OHK93_008585</name>
</gene>
<feature type="compositionally biased region" description="Polar residues" evidence="1">
    <location>
        <begin position="52"/>
        <end position="64"/>
    </location>
</feature>
<feature type="compositionally biased region" description="Low complexity" evidence="1">
    <location>
        <begin position="336"/>
        <end position="348"/>
    </location>
</feature>
<dbReference type="EMBL" id="JAPUFD010000009">
    <property type="protein sequence ID" value="MDI1489307.1"/>
    <property type="molecule type" value="Genomic_DNA"/>
</dbReference>
<evidence type="ECO:0000256" key="1">
    <source>
        <dbReference type="SAM" id="MobiDB-lite"/>
    </source>
</evidence>
<dbReference type="InterPro" id="IPR002931">
    <property type="entry name" value="Transglutaminase-like"/>
</dbReference>
<feature type="region of interest" description="Disordered" evidence="1">
    <location>
        <begin position="21"/>
        <end position="348"/>
    </location>
</feature>
<dbReference type="Gene3D" id="3.10.620.30">
    <property type="match status" value="1"/>
</dbReference>
<dbReference type="Pfam" id="PF01841">
    <property type="entry name" value="Transglut_core"/>
    <property type="match status" value="1"/>
</dbReference>
<protein>
    <recommendedName>
        <fullName evidence="2">Transglutaminase-like domain-containing protein</fullName>
    </recommendedName>
</protein>
<feature type="compositionally biased region" description="Polar residues" evidence="1">
    <location>
        <begin position="134"/>
        <end position="154"/>
    </location>
</feature>
<name>A0AA43QNT5_9LECA</name>
<dbReference type="PANTHER" id="PTHR46333:SF5">
    <property type="entry name" value="TRANSGLUTAMINASE-LIKE DOMAIN-CONTAINING PROTEIN"/>
    <property type="match status" value="1"/>
</dbReference>